<keyword evidence="4 7" id="KW-0812">Transmembrane</keyword>
<dbReference type="FunFam" id="2.170.130.10:FF:000008">
    <property type="entry name" value="SusC/RagA family TonB-linked outer membrane protein"/>
    <property type="match status" value="1"/>
</dbReference>
<sequence>MKSDKKTSLSGCLGRIQRLFFVALFSVLAIGAFAQSKTISGTVLDKTGESVIGASVVVKGTTNGTITDIDGKFTISNVPDNGTIQVSFVGYKTLDIPAKGHSTLQITLEEDAEILDEVVVVGYGVAKKSDVTGALTQVTAKTIRERPVQNALQAMQGKAAGVQITSNNRPGELGDVRIRGNRSINASNDPLYVIDGIPMTAGSMADVNPNDIESMEILKDASATAIYGSRGANGVVLISTKKGKTGKVTINYDGSVSFSKMDSMTDWMNSGELIDWNRQSNINAGAYTGKYGNAPDPDIDGDAYFGGVTKYPYLRPVFNSAFQFNADGTPVLRDATEYEQKVLGYAAKVPVYDSSNIPTTPWTDYVTRTAVTHNHQLSLSAGTEKSKLYMSLAYLDQQSPMKDQDYKRYTVNLNGEIQATDFLKVGMGINISHSIKNYGIVSNFSNTTAKDSYGLATNLMPYAPAYDENGELLHPSDGPSQHNALLNIDQAQNETRYYGVMLSSFAELDFGKIWAPLEGIRWRTNLGTQYRNSREGSYYGNDFTNPLGYASTEPNVAYNNQSQKLAWTLENMIFINKTFNKIHSLGLTLMQSAEYYRTEGIDVRAYECKFPTALWYSVGDSNTSKAGIGSSFSEQQRASYMARVNYSLMDRYLVTLTGRWDGASMLAVGNKWDFFPSAALAWKMNEENFMKDINWINSLKVRVGYGVTGNASVSPYQTGGSMVSQWANKPFGQGAVTTNTTGAKASVLPNRMLGWEKTASTNVGIDFGLLNNRISGSIEYYVANTSDLLLNRSIPIMTGYTQILSNIGKTQNKGFELTLSTTNIQTKDFTWKTDFTFSTNKEKIVELADGKNDDTANGWFIGKPINEVWTYKYDRLWQNTPEDQKLLAVYKANGITMFPGMAKLVDQEFIEVPKGTDGAITKTVDINGQKQEITYMDNGFGKFNNDDNHFLGSFTPKWEGGFTTTFIYKNWQLNAFVYGRFGNTYYGLMQTYGRRVEKDTWSPDNTGAKFPQPRAGGETFTDYSAYMNYTKGNMIAIRNIALSYTLPEKLLNKIGATSCSIYAQVLNPFIFGGELVKSGINPDDTTGWSESTNATNFIGGQTNNTVLTRSYVIGLRLGF</sequence>
<keyword evidence="3 7" id="KW-1134">Transmembrane beta strand</keyword>
<keyword evidence="5 7" id="KW-0472">Membrane</keyword>
<dbReference type="EMBL" id="QSUL01000007">
    <property type="protein sequence ID" value="RGN35335.1"/>
    <property type="molecule type" value="Genomic_DNA"/>
</dbReference>
<protein>
    <submittedName>
        <fullName evidence="9">TonB-dependent receptor</fullName>
    </submittedName>
</protein>
<evidence type="ECO:0000259" key="8">
    <source>
        <dbReference type="Pfam" id="PF07715"/>
    </source>
</evidence>
<dbReference type="NCBIfam" id="TIGR04056">
    <property type="entry name" value="OMP_RagA_SusC"/>
    <property type="match status" value="1"/>
</dbReference>
<evidence type="ECO:0000313" key="9">
    <source>
        <dbReference type="EMBL" id="RGN35335.1"/>
    </source>
</evidence>
<dbReference type="PROSITE" id="PS52016">
    <property type="entry name" value="TONB_DEPENDENT_REC_3"/>
    <property type="match status" value="1"/>
</dbReference>
<dbReference type="InterPro" id="IPR012910">
    <property type="entry name" value="Plug_dom"/>
</dbReference>
<dbReference type="AlphaFoldDB" id="A0A3E5BD94"/>
<keyword evidence="6 7" id="KW-0998">Cell outer membrane</keyword>
<comment type="caution">
    <text evidence="9">The sequence shown here is derived from an EMBL/GenBank/DDBJ whole genome shotgun (WGS) entry which is preliminary data.</text>
</comment>
<keyword evidence="9" id="KW-0675">Receptor</keyword>
<dbReference type="InterPro" id="IPR037066">
    <property type="entry name" value="Plug_dom_sf"/>
</dbReference>
<name>A0A3E5BD94_9BACE</name>
<evidence type="ECO:0000256" key="6">
    <source>
        <dbReference type="ARBA" id="ARBA00023237"/>
    </source>
</evidence>
<dbReference type="Gene3D" id="2.170.130.10">
    <property type="entry name" value="TonB-dependent receptor, plug domain"/>
    <property type="match status" value="1"/>
</dbReference>
<reference evidence="9 10" key="1">
    <citation type="submission" date="2018-08" db="EMBL/GenBank/DDBJ databases">
        <title>A genome reference for cultivated species of the human gut microbiota.</title>
        <authorList>
            <person name="Zou Y."/>
            <person name="Xue W."/>
            <person name="Luo G."/>
        </authorList>
    </citation>
    <scope>NUCLEOTIDE SEQUENCE [LARGE SCALE GENOMIC DNA]</scope>
    <source>
        <strain evidence="9 10">OM05-15BH</strain>
    </source>
</reference>
<organism evidence="9 10">
    <name type="scientific">Bacteroides oleiciplenus</name>
    <dbReference type="NCBI Taxonomy" id="626931"/>
    <lineage>
        <taxon>Bacteria</taxon>
        <taxon>Pseudomonadati</taxon>
        <taxon>Bacteroidota</taxon>
        <taxon>Bacteroidia</taxon>
        <taxon>Bacteroidales</taxon>
        <taxon>Bacteroidaceae</taxon>
        <taxon>Bacteroides</taxon>
    </lineage>
</organism>
<dbReference type="RefSeq" id="WP_117724367.1">
    <property type="nucleotide sequence ID" value="NZ_QSUL01000007.1"/>
</dbReference>
<evidence type="ECO:0000256" key="3">
    <source>
        <dbReference type="ARBA" id="ARBA00022452"/>
    </source>
</evidence>
<dbReference type="SUPFAM" id="SSF56935">
    <property type="entry name" value="Porins"/>
    <property type="match status" value="1"/>
</dbReference>
<accession>A0A3E5BD94</accession>
<evidence type="ECO:0000256" key="7">
    <source>
        <dbReference type="PROSITE-ProRule" id="PRU01360"/>
    </source>
</evidence>
<dbReference type="InterPro" id="IPR036942">
    <property type="entry name" value="Beta-barrel_TonB_sf"/>
</dbReference>
<dbReference type="InterPro" id="IPR023996">
    <property type="entry name" value="TonB-dep_OMP_SusC/RagA"/>
</dbReference>
<dbReference type="InterPro" id="IPR008969">
    <property type="entry name" value="CarboxyPept-like_regulatory"/>
</dbReference>
<dbReference type="Gene3D" id="2.60.40.1120">
    <property type="entry name" value="Carboxypeptidase-like, regulatory domain"/>
    <property type="match status" value="1"/>
</dbReference>
<dbReference type="Pfam" id="PF13715">
    <property type="entry name" value="CarbopepD_reg_2"/>
    <property type="match status" value="1"/>
</dbReference>
<feature type="domain" description="TonB-dependent receptor plug" evidence="8">
    <location>
        <begin position="128"/>
        <end position="235"/>
    </location>
</feature>
<dbReference type="InterPro" id="IPR039426">
    <property type="entry name" value="TonB-dep_rcpt-like"/>
</dbReference>
<dbReference type="NCBIfam" id="TIGR04057">
    <property type="entry name" value="SusC_RagA_signa"/>
    <property type="match status" value="1"/>
</dbReference>
<evidence type="ECO:0000256" key="1">
    <source>
        <dbReference type="ARBA" id="ARBA00004571"/>
    </source>
</evidence>
<dbReference type="SUPFAM" id="SSF49464">
    <property type="entry name" value="Carboxypeptidase regulatory domain-like"/>
    <property type="match status" value="1"/>
</dbReference>
<evidence type="ECO:0000256" key="4">
    <source>
        <dbReference type="ARBA" id="ARBA00022692"/>
    </source>
</evidence>
<dbReference type="Pfam" id="PF07715">
    <property type="entry name" value="Plug"/>
    <property type="match status" value="1"/>
</dbReference>
<dbReference type="InterPro" id="IPR023997">
    <property type="entry name" value="TonB-dep_OMP_SusC/RagA_CS"/>
</dbReference>
<dbReference type="FunFam" id="2.60.40.1120:FF:000003">
    <property type="entry name" value="Outer membrane protein Omp121"/>
    <property type="match status" value="1"/>
</dbReference>
<dbReference type="GO" id="GO:0009279">
    <property type="term" value="C:cell outer membrane"/>
    <property type="evidence" value="ECO:0007669"/>
    <property type="project" value="UniProtKB-SubCell"/>
</dbReference>
<comment type="similarity">
    <text evidence="7">Belongs to the TonB-dependent receptor family.</text>
</comment>
<dbReference type="Gene3D" id="2.40.170.20">
    <property type="entry name" value="TonB-dependent receptor, beta-barrel domain"/>
    <property type="match status" value="1"/>
</dbReference>
<evidence type="ECO:0000256" key="5">
    <source>
        <dbReference type="ARBA" id="ARBA00023136"/>
    </source>
</evidence>
<gene>
    <name evidence="9" type="ORF">DXB65_11985</name>
</gene>
<evidence type="ECO:0000313" key="10">
    <source>
        <dbReference type="Proteomes" id="UP000260983"/>
    </source>
</evidence>
<keyword evidence="2 7" id="KW-0813">Transport</keyword>
<dbReference type="Proteomes" id="UP000260983">
    <property type="component" value="Unassembled WGS sequence"/>
</dbReference>
<evidence type="ECO:0000256" key="2">
    <source>
        <dbReference type="ARBA" id="ARBA00022448"/>
    </source>
</evidence>
<comment type="subcellular location">
    <subcellularLocation>
        <location evidence="1 7">Cell outer membrane</location>
        <topology evidence="1 7">Multi-pass membrane protein</topology>
    </subcellularLocation>
</comment>
<proteinExistence type="inferred from homology"/>